<accession>A1ZFY8</accession>
<gene>
    <name evidence="2" type="ORF">M23134_01236</name>
</gene>
<dbReference type="AlphaFoldDB" id="A1ZFY8"/>
<dbReference type="eggNOG" id="COG1943">
    <property type="taxonomic scope" value="Bacteria"/>
</dbReference>
<dbReference type="RefSeq" id="WP_002694624.1">
    <property type="nucleotide sequence ID" value="NZ_AAWS01000005.1"/>
</dbReference>
<dbReference type="EMBL" id="AAWS01000005">
    <property type="protein sequence ID" value="EAY30912.1"/>
    <property type="molecule type" value="Genomic_DNA"/>
</dbReference>
<dbReference type="Pfam" id="PF01797">
    <property type="entry name" value="Y1_Tnp"/>
    <property type="match status" value="1"/>
</dbReference>
<evidence type="ECO:0000259" key="1">
    <source>
        <dbReference type="SMART" id="SM01321"/>
    </source>
</evidence>
<dbReference type="GO" id="GO:0006313">
    <property type="term" value="P:DNA transposition"/>
    <property type="evidence" value="ECO:0007669"/>
    <property type="project" value="InterPro"/>
</dbReference>
<evidence type="ECO:0000313" key="2">
    <source>
        <dbReference type="EMBL" id="EAY30912.1"/>
    </source>
</evidence>
<reference evidence="2 3" key="1">
    <citation type="submission" date="2007-01" db="EMBL/GenBank/DDBJ databases">
        <authorList>
            <person name="Haygood M."/>
            <person name="Podell S."/>
            <person name="Anderson C."/>
            <person name="Hopkinson B."/>
            <person name="Roe K."/>
            <person name="Barbeau K."/>
            <person name="Gaasterland T."/>
            <person name="Ferriera S."/>
            <person name="Johnson J."/>
            <person name="Kravitz S."/>
            <person name="Beeson K."/>
            <person name="Sutton G."/>
            <person name="Rogers Y.-H."/>
            <person name="Friedman R."/>
            <person name="Frazier M."/>
            <person name="Venter J.C."/>
        </authorList>
    </citation>
    <scope>NUCLEOTIDE SEQUENCE [LARGE SCALE GENOMIC DNA]</scope>
    <source>
        <strain evidence="2 3">ATCC 23134</strain>
    </source>
</reference>
<dbReference type="InterPro" id="IPR002686">
    <property type="entry name" value="Transposase_17"/>
</dbReference>
<comment type="caution">
    <text evidence="2">The sequence shown here is derived from an EMBL/GenBank/DDBJ whole genome shotgun (WGS) entry which is preliminary data.</text>
</comment>
<dbReference type="PANTHER" id="PTHR36966:SF1">
    <property type="entry name" value="REP-ASSOCIATED TYROSINE TRANSPOSASE"/>
    <property type="match status" value="1"/>
</dbReference>
<dbReference type="OrthoDB" id="9788881at2"/>
<dbReference type="Gene3D" id="3.30.70.1290">
    <property type="entry name" value="Transposase IS200-like"/>
    <property type="match status" value="1"/>
</dbReference>
<dbReference type="Proteomes" id="UP000004095">
    <property type="component" value="Unassembled WGS sequence"/>
</dbReference>
<feature type="domain" description="Transposase IS200-like" evidence="1">
    <location>
        <begin position="7"/>
        <end position="138"/>
    </location>
</feature>
<organism evidence="2 3">
    <name type="scientific">Microscilla marina ATCC 23134</name>
    <dbReference type="NCBI Taxonomy" id="313606"/>
    <lineage>
        <taxon>Bacteria</taxon>
        <taxon>Pseudomonadati</taxon>
        <taxon>Bacteroidota</taxon>
        <taxon>Cytophagia</taxon>
        <taxon>Cytophagales</taxon>
        <taxon>Microscillaceae</taxon>
        <taxon>Microscilla</taxon>
    </lineage>
</organism>
<dbReference type="InterPro" id="IPR052715">
    <property type="entry name" value="RAYT_transposase"/>
</dbReference>
<name>A1ZFY8_MICM2</name>
<keyword evidence="3" id="KW-1185">Reference proteome</keyword>
<protein>
    <recommendedName>
        <fullName evidence="1">Transposase IS200-like domain-containing protein</fullName>
    </recommendedName>
</protein>
<evidence type="ECO:0000313" key="3">
    <source>
        <dbReference type="Proteomes" id="UP000004095"/>
    </source>
</evidence>
<sequence>MDEDFPEHHYIGFFTATVLRWKNLLSPEKYKNLIIKSLDFLVTKKRAKIYGFVIMPNHIHILWKIQPPHKLKEVQRDFLKFTAQKISQDLKKYHPEVLSFFKVKTSDRKYQFWQKQSRNALYDSREVIEQKLDYIHNNPFQGKWMLANSLDEYLYSSYRFYEYDDDTYNFLSHYMEVFE</sequence>
<dbReference type="GO" id="GO:0004803">
    <property type="term" value="F:transposase activity"/>
    <property type="evidence" value="ECO:0007669"/>
    <property type="project" value="InterPro"/>
</dbReference>
<dbReference type="SMART" id="SM01321">
    <property type="entry name" value="Y1_Tnp"/>
    <property type="match status" value="1"/>
</dbReference>
<dbReference type="GO" id="GO:0043565">
    <property type="term" value="F:sequence-specific DNA binding"/>
    <property type="evidence" value="ECO:0007669"/>
    <property type="project" value="TreeGrafter"/>
</dbReference>
<dbReference type="PANTHER" id="PTHR36966">
    <property type="entry name" value="REP-ASSOCIATED TYROSINE TRANSPOSASE"/>
    <property type="match status" value="1"/>
</dbReference>
<dbReference type="SUPFAM" id="SSF143422">
    <property type="entry name" value="Transposase IS200-like"/>
    <property type="match status" value="1"/>
</dbReference>
<proteinExistence type="predicted"/>
<dbReference type="InterPro" id="IPR036515">
    <property type="entry name" value="Transposase_17_sf"/>
</dbReference>